<proteinExistence type="predicted"/>
<keyword evidence="2" id="KW-0472">Membrane</keyword>
<accession>A0ABV3HLP2</accession>
<keyword evidence="2" id="KW-0812">Transmembrane</keyword>
<feature type="region of interest" description="Disordered" evidence="1">
    <location>
        <begin position="1"/>
        <end position="52"/>
    </location>
</feature>
<evidence type="ECO:0008006" key="5">
    <source>
        <dbReference type="Google" id="ProtNLM"/>
    </source>
</evidence>
<keyword evidence="2" id="KW-1133">Transmembrane helix</keyword>
<evidence type="ECO:0000256" key="1">
    <source>
        <dbReference type="SAM" id="MobiDB-lite"/>
    </source>
</evidence>
<evidence type="ECO:0000313" key="3">
    <source>
        <dbReference type="EMBL" id="MEV4679472.1"/>
    </source>
</evidence>
<dbReference type="RefSeq" id="WP_364586742.1">
    <property type="nucleotide sequence ID" value="NZ_JBFAQK010000001.1"/>
</dbReference>
<organism evidence="3 4">
    <name type="scientific">Streptomyces kurssanovii</name>
    <dbReference type="NCBI Taxonomy" id="67312"/>
    <lineage>
        <taxon>Bacteria</taxon>
        <taxon>Bacillati</taxon>
        <taxon>Actinomycetota</taxon>
        <taxon>Actinomycetes</taxon>
        <taxon>Kitasatosporales</taxon>
        <taxon>Streptomycetaceae</taxon>
        <taxon>Streptomyces</taxon>
    </lineage>
</organism>
<dbReference type="Proteomes" id="UP001552521">
    <property type="component" value="Unassembled WGS sequence"/>
</dbReference>
<keyword evidence="4" id="KW-1185">Reference proteome</keyword>
<protein>
    <recommendedName>
        <fullName evidence="5">DUF4367 domain-containing protein</fullName>
    </recommendedName>
</protein>
<feature type="transmembrane region" description="Helical" evidence="2">
    <location>
        <begin position="123"/>
        <end position="141"/>
    </location>
</feature>
<reference evidence="3 4" key="1">
    <citation type="submission" date="2024-06" db="EMBL/GenBank/DDBJ databases">
        <title>The Natural Products Discovery Center: Release of the First 8490 Sequenced Strains for Exploring Actinobacteria Biosynthetic Diversity.</title>
        <authorList>
            <person name="Kalkreuter E."/>
            <person name="Kautsar S.A."/>
            <person name="Yang D."/>
            <person name="Bader C.D."/>
            <person name="Teijaro C.N."/>
            <person name="Fluegel L."/>
            <person name="Davis C.M."/>
            <person name="Simpson J.R."/>
            <person name="Lauterbach L."/>
            <person name="Steele A.D."/>
            <person name="Gui C."/>
            <person name="Meng S."/>
            <person name="Li G."/>
            <person name="Viehrig K."/>
            <person name="Ye F."/>
            <person name="Su P."/>
            <person name="Kiefer A.F."/>
            <person name="Nichols A."/>
            <person name="Cepeda A.J."/>
            <person name="Yan W."/>
            <person name="Fan B."/>
            <person name="Jiang Y."/>
            <person name="Adhikari A."/>
            <person name="Zheng C.-J."/>
            <person name="Schuster L."/>
            <person name="Cowan T.M."/>
            <person name="Smanski M.J."/>
            <person name="Chevrette M.G."/>
            <person name="De Carvalho L.P.S."/>
            <person name="Shen B."/>
        </authorList>
    </citation>
    <scope>NUCLEOTIDE SEQUENCE [LARGE SCALE GENOMIC DNA]</scope>
    <source>
        <strain evidence="3 4">NPDC049344</strain>
    </source>
</reference>
<sequence length="327" mass="35191">MADGAEEREERGAGTGEDREDASRTPAHDGRERHEGRHDGREGPGSGDGGHEELVEELRGLGRGIRIPDVDGETMAERVLAQLLAGSAAPPVTPEVVALSGPWAPGVTRRRRAVRWLRRRRRALSVGLSGVLVVMVLTPPVRAAVADWFGFGGVEVHHDPTARPPKAASVPWCQDPVGLAEAGRRAGFTPLVPGSLGDPEAVSVAVGPEGRSVVSLCWREDGRTVRLDEFPARLDIGFAKEARLMPQWLMLGDDGTGTGTPQSTGLWFSEPHRLRFMMTDVHGDEWIEAERTAGPTLLWTTADAVTTLRLEGVASARRAEEIAESAL</sequence>
<evidence type="ECO:0000256" key="2">
    <source>
        <dbReference type="SAM" id="Phobius"/>
    </source>
</evidence>
<evidence type="ECO:0000313" key="4">
    <source>
        <dbReference type="Proteomes" id="UP001552521"/>
    </source>
</evidence>
<feature type="compositionally biased region" description="Basic and acidic residues" evidence="1">
    <location>
        <begin position="21"/>
        <end position="42"/>
    </location>
</feature>
<comment type="caution">
    <text evidence="3">The sequence shown here is derived from an EMBL/GenBank/DDBJ whole genome shotgun (WGS) entry which is preliminary data.</text>
</comment>
<dbReference type="EMBL" id="JBFAQK010000001">
    <property type="protein sequence ID" value="MEV4679472.1"/>
    <property type="molecule type" value="Genomic_DNA"/>
</dbReference>
<name>A0ABV3HLP2_9ACTN</name>
<gene>
    <name evidence="3" type="ORF">AB0K36_01545</name>
</gene>